<evidence type="ECO:0000313" key="2">
    <source>
        <dbReference type="EMBL" id="ARP18356.1"/>
    </source>
</evidence>
<keyword evidence="1" id="KW-0812">Transmembrane</keyword>
<name>A0A1W6TBW6_VIBAL</name>
<protein>
    <submittedName>
        <fullName evidence="2">Uncharacterized protein</fullName>
    </submittedName>
</protein>
<feature type="transmembrane region" description="Helical" evidence="1">
    <location>
        <begin position="12"/>
        <end position="33"/>
    </location>
</feature>
<accession>A0A1W6TBW6</accession>
<gene>
    <name evidence="2" type="ORF">K05K4_15200</name>
</gene>
<sequence length="35" mass="3842">MLVEKQANINDLPLKAYVLLMIAVTMANVVILVTV</sequence>
<reference evidence="2" key="1">
    <citation type="submission" date="2016-10" db="EMBL/GenBank/DDBJ databases">
        <title>The High Quality Genome of Vibrio alginolyticus K01M1.</title>
        <authorList>
            <person name="Wendling C."/>
            <person name="Chibani C.M."/>
            <person name="Hertel R."/>
            <person name="Sproer C."/>
            <person name="Bunk B."/>
            <person name="Overmann J."/>
            <person name="Roth O."/>
            <person name="Liesegang H."/>
        </authorList>
    </citation>
    <scope>NUCLEOTIDE SEQUENCE</scope>
    <source>
        <strain evidence="2">K05K4</strain>
    </source>
</reference>
<evidence type="ECO:0000256" key="1">
    <source>
        <dbReference type="SAM" id="Phobius"/>
    </source>
</evidence>
<dbReference type="EMBL" id="CP017902">
    <property type="protein sequence ID" value="ARP18356.1"/>
    <property type="molecule type" value="Genomic_DNA"/>
</dbReference>
<proteinExistence type="predicted"/>
<keyword evidence="1" id="KW-1133">Transmembrane helix</keyword>
<organism evidence="2">
    <name type="scientific">Vibrio alginolyticus</name>
    <dbReference type="NCBI Taxonomy" id="663"/>
    <lineage>
        <taxon>Bacteria</taxon>
        <taxon>Pseudomonadati</taxon>
        <taxon>Pseudomonadota</taxon>
        <taxon>Gammaproteobacteria</taxon>
        <taxon>Vibrionales</taxon>
        <taxon>Vibrionaceae</taxon>
        <taxon>Vibrio</taxon>
    </lineage>
</organism>
<keyword evidence="1" id="KW-0472">Membrane</keyword>
<dbReference type="AlphaFoldDB" id="A0A1W6TBW6"/>